<evidence type="ECO:0000259" key="6">
    <source>
        <dbReference type="Pfam" id="PF13476"/>
    </source>
</evidence>
<evidence type="ECO:0000313" key="8">
    <source>
        <dbReference type="Proteomes" id="UP000525686"/>
    </source>
</evidence>
<dbReference type="AlphaFoldDB" id="A0A7W3ZKR3"/>
<dbReference type="GO" id="GO:0016887">
    <property type="term" value="F:ATP hydrolysis activity"/>
    <property type="evidence" value="ECO:0007669"/>
    <property type="project" value="InterPro"/>
</dbReference>
<dbReference type="PANTHER" id="PTHR32114:SF2">
    <property type="entry name" value="ABC TRANSPORTER ABCH.3"/>
    <property type="match status" value="1"/>
</dbReference>
<dbReference type="Proteomes" id="UP000525686">
    <property type="component" value="Unassembled WGS sequence"/>
</dbReference>
<evidence type="ECO:0000256" key="1">
    <source>
        <dbReference type="ARBA" id="ARBA00006930"/>
    </source>
</evidence>
<feature type="domain" description="Rad50/SbcC-type AAA" evidence="6">
    <location>
        <begin position="5"/>
        <end position="186"/>
    </location>
</feature>
<dbReference type="PANTHER" id="PTHR32114">
    <property type="entry name" value="ABC TRANSPORTER ABCH.3"/>
    <property type="match status" value="1"/>
</dbReference>
<sequence>MRLHRLTLRAFGPFAGTEHVDFDALSTGGLFLLHGATGAGKTSVLDAVCYALYGAVPGARQTSRGRVRLRSDHAAPTDPTEVVLELTVGGRRLEITRRPEQSRPKIRGGGTTVDKAQTLLREHHAATGEWRALSRSHQEIGEEVRGLLGMSRDQFCQVVLLPQGDFARFLRSGAEERAQLLGRLFDTTRFTAVERHLSDERALAQQALRSADDKLLALTHRMWQAVAEEGGRSAAGPALSPPPEAAPGEAGLADAVLEWAALAREHTAERAERSRVARADAEAAGAAARQELAELAETARRQHRHADAVARARRLADAAEERERLRQALARCRAAEQVVPLLRLRDTAATEHRAAEHAERAARAALPADHRDAAGEHLITAEHQARTRLGGLAAARRAAERADHLTTELARLERQSEVDEAQLAEAEQWLADWPALHEELRCRVADSQEAAADVTRLTAELDTARQRTHAAAERDRLTGELAAAETELLRLREAAATTRDHWLDHRERRLVGIAAELAAHLNPGEPCGVCGSLDHPAPAAESAGHVGRADEDRALAEHRAAEQRREAAQRDLDDLHRRQLSAAERAGDGSLAELRSQADRLTTELAAAQHAADQAGPARQALERAEREYHARLAAQREAGDRVAAHTSRREALLGERHALTAEFDGLSPAGGGGGGVAERAEALARLADALAAAAVAGERARAAADRAKEADARLDDALWRAGFHSAAEATAALLPEARQRETQRRLDEWQGEERALATEFADERLRAAAELPPVDLPSAEARAALAERRLRAADTAAAAADAAHRALTHLSREATAGARAVAPLRRRADRISGLAALTAGTSSENSRRMRLESYVLAARLEQVAAAAGVRLHRMSGGRYTLVHSDELAAHGARSGLGLHVVDAWTGRERDTATLSGGETFSASLALALGLADVVAEEAGGARLDTLFVDEGFGTLDEETLEEVLSVLDALRERDRSVGIVSHVAELRLRVPAQLEVVKHRHGSTLRHRV</sequence>
<keyword evidence="4" id="KW-0175">Coiled coil</keyword>
<evidence type="ECO:0000256" key="5">
    <source>
        <dbReference type="SAM" id="MobiDB-lite"/>
    </source>
</evidence>
<dbReference type="GO" id="GO:0006302">
    <property type="term" value="P:double-strand break repair"/>
    <property type="evidence" value="ECO:0007669"/>
    <property type="project" value="InterPro"/>
</dbReference>
<dbReference type="Pfam" id="PF13476">
    <property type="entry name" value="AAA_23"/>
    <property type="match status" value="1"/>
</dbReference>
<feature type="compositionally biased region" description="Basic and acidic residues" evidence="5">
    <location>
        <begin position="547"/>
        <end position="560"/>
    </location>
</feature>
<reference evidence="8" key="1">
    <citation type="submission" date="2020-05" db="EMBL/GenBank/DDBJ databases">
        <title>Classification of alakaliphilic streptomycetes isolated from an alkaline soil next to Lonar Crater, India and a proposal for the recognition of Streptomyces alkaliterrae sp. nov.</title>
        <authorList>
            <person name="Golinska P."/>
        </authorList>
    </citation>
    <scope>NUCLEOTIDE SEQUENCE [LARGE SCALE GENOMIC DNA]</scope>
    <source>
        <strain evidence="8">OF3</strain>
    </source>
</reference>
<proteinExistence type="inferred from homology"/>
<evidence type="ECO:0000256" key="3">
    <source>
        <dbReference type="ARBA" id="ARBA00013368"/>
    </source>
</evidence>
<accession>A0A7W3ZKR3</accession>
<feature type="coiled-coil region" evidence="4">
    <location>
        <begin position="395"/>
        <end position="494"/>
    </location>
</feature>
<comment type="subunit">
    <text evidence="2">Heterodimer of SbcC and SbcD.</text>
</comment>
<dbReference type="InterPro" id="IPR027417">
    <property type="entry name" value="P-loop_NTPase"/>
</dbReference>
<dbReference type="SUPFAM" id="SSF52540">
    <property type="entry name" value="P-loop containing nucleoside triphosphate hydrolases"/>
    <property type="match status" value="1"/>
</dbReference>
<dbReference type="Pfam" id="PF13558">
    <property type="entry name" value="SbcC_Walker_B"/>
    <property type="match status" value="1"/>
</dbReference>
<evidence type="ECO:0000256" key="2">
    <source>
        <dbReference type="ARBA" id="ARBA00011322"/>
    </source>
</evidence>
<protein>
    <recommendedName>
        <fullName evidence="3">Nuclease SbcCD subunit C</fullName>
    </recommendedName>
</protein>
<gene>
    <name evidence="7" type="ORF">H3146_00965</name>
</gene>
<feature type="region of interest" description="Disordered" evidence="5">
    <location>
        <begin position="539"/>
        <end position="560"/>
    </location>
</feature>
<comment type="caution">
    <text evidence="7">The sequence shown here is derived from an EMBL/GenBank/DDBJ whole genome shotgun (WGS) entry which is preliminary data.</text>
</comment>
<feature type="coiled-coil region" evidence="4">
    <location>
        <begin position="278"/>
        <end position="338"/>
    </location>
</feature>
<dbReference type="EMBL" id="JABJWZ010000004">
    <property type="protein sequence ID" value="MBB1251938.1"/>
    <property type="molecule type" value="Genomic_DNA"/>
</dbReference>
<organism evidence="7 8">
    <name type="scientific">Streptomyces alkaliterrae</name>
    <dbReference type="NCBI Taxonomy" id="2213162"/>
    <lineage>
        <taxon>Bacteria</taxon>
        <taxon>Bacillati</taxon>
        <taxon>Actinomycetota</taxon>
        <taxon>Actinomycetes</taxon>
        <taxon>Kitasatosporales</taxon>
        <taxon>Streptomycetaceae</taxon>
        <taxon>Streptomyces</taxon>
    </lineage>
</organism>
<evidence type="ECO:0000256" key="4">
    <source>
        <dbReference type="SAM" id="Coils"/>
    </source>
</evidence>
<name>A0A7W3ZKR3_9ACTN</name>
<evidence type="ECO:0000313" key="7">
    <source>
        <dbReference type="EMBL" id="MBB1251938.1"/>
    </source>
</evidence>
<dbReference type="RefSeq" id="WP_181353219.1">
    <property type="nucleotide sequence ID" value="NZ_JABJWZ010000004.1"/>
</dbReference>
<dbReference type="Gene3D" id="3.40.50.300">
    <property type="entry name" value="P-loop containing nucleotide triphosphate hydrolases"/>
    <property type="match status" value="2"/>
</dbReference>
<dbReference type="InterPro" id="IPR038729">
    <property type="entry name" value="Rad50/SbcC_AAA"/>
</dbReference>
<comment type="similarity">
    <text evidence="1">Belongs to the SMC family. SbcC subfamily.</text>
</comment>